<dbReference type="InterPro" id="IPR013320">
    <property type="entry name" value="ConA-like_dom_sf"/>
</dbReference>
<protein>
    <submittedName>
        <fullName evidence="5">LamG-like jellyroll fold domain-containing protein</fullName>
    </submittedName>
</protein>
<dbReference type="SUPFAM" id="SSF49373">
    <property type="entry name" value="Invasin/intimin cell-adhesion fragments"/>
    <property type="match status" value="1"/>
</dbReference>
<evidence type="ECO:0000259" key="3">
    <source>
        <dbReference type="SMART" id="SM00159"/>
    </source>
</evidence>
<dbReference type="SMART" id="SM00159">
    <property type="entry name" value="PTX"/>
    <property type="match status" value="1"/>
</dbReference>
<dbReference type="InterPro" id="IPR001759">
    <property type="entry name" value="PTX_dom"/>
</dbReference>
<proteinExistence type="predicted"/>
<keyword evidence="6" id="KW-1185">Reference proteome</keyword>
<dbReference type="Pfam" id="PF02368">
    <property type="entry name" value="Big_2"/>
    <property type="match status" value="2"/>
</dbReference>
<evidence type="ECO:0000313" key="6">
    <source>
        <dbReference type="Proteomes" id="UP001595906"/>
    </source>
</evidence>
<dbReference type="Gene3D" id="2.60.120.200">
    <property type="match status" value="1"/>
</dbReference>
<dbReference type="InterPro" id="IPR001791">
    <property type="entry name" value="Laminin_G"/>
</dbReference>
<dbReference type="InterPro" id="IPR006558">
    <property type="entry name" value="LamG-like"/>
</dbReference>
<evidence type="ECO:0000313" key="5">
    <source>
        <dbReference type="EMBL" id="MFC4232298.1"/>
    </source>
</evidence>
<accession>A0ABV8PYT9</accession>
<dbReference type="SUPFAM" id="SSF49899">
    <property type="entry name" value="Concanavalin A-like lectins/glucanases"/>
    <property type="match status" value="1"/>
</dbReference>
<feature type="non-terminal residue" evidence="5">
    <location>
        <position position="908"/>
    </location>
</feature>
<dbReference type="Proteomes" id="UP001595906">
    <property type="component" value="Unassembled WGS sequence"/>
</dbReference>
<feature type="non-terminal residue" evidence="5">
    <location>
        <position position="1"/>
    </location>
</feature>
<comment type="caution">
    <text evidence="5">The sequence shown here is derived from an EMBL/GenBank/DDBJ whole genome shotgun (WGS) entry which is preliminary data.</text>
</comment>
<dbReference type="InterPro" id="IPR003343">
    <property type="entry name" value="Big_2"/>
</dbReference>
<dbReference type="InterPro" id="IPR013783">
    <property type="entry name" value="Ig-like_fold"/>
</dbReference>
<dbReference type="EMBL" id="JBHSDC010000021">
    <property type="protein sequence ID" value="MFC4232298.1"/>
    <property type="molecule type" value="Genomic_DNA"/>
</dbReference>
<feature type="domain" description="Pentraxin (PTX)" evidence="3">
    <location>
        <begin position="331"/>
        <end position="528"/>
    </location>
</feature>
<dbReference type="SMART" id="SM00560">
    <property type="entry name" value="LamGL"/>
    <property type="match status" value="1"/>
</dbReference>
<dbReference type="InterPro" id="IPR008964">
    <property type="entry name" value="Invasin/intimin_cell_adhesion"/>
</dbReference>
<sequence>RAVVNSCSNTVYTNIYTVNAITGTAPVGGTVSSASYCGGSNNGSLSLTGATGNVSKWQYSIDGGVVWTDISNTTTTLSYTGITATTRYRAILTNGACGTAISAVGIITVNPASVAGTATGTAAVCAGTNSTTLSLSGYTGTIQWQSSTDNNTFISIAGATNSTYIAANLSTTTYYKAVVTNASCTAAISNTVVVTIKQPSTSITTASICAGGSYSFNGTNYTTAGTYVVHKTNAVGCDSAATLVLTVNPLPPTPNITLSGATTFCAGGSVTLTSDAASSYTWTGAVATTQAITVTTSGNYSVTISDGTCTATSAPVTVTVNSLPTVGGITQAGQFGNGLNFDGVNDYVNLTRTIQDDFTIEFWMKTTQIGNNSSMWYGGMGIVDAEYPGVTNDFGVSLVGNKIAFGVGNPDYTIFSTSAVNTGNWVHVAATRNKSTGLMQLYINGVLESSYTQSNHNSLNVPSYIYLGRDNNGTYFNGTLDEVRLWNTVRTSQDINTNMNGEIAGAPSGLVNYYKFNQGIANGNNTAITILSDAVGSNSKSLLNFALTGATSNFVAGAASTNAAALGNVCVGSTLQLSNATAGGVWTSSNTSVATVSTAGLVTGVTSGTAVISYAVTNASGCTTVVTTNITVNDNPVVSAITGNTTICVGSTTALADATLGGVWSSASTSIATVNTIGVVTGVGSGTTNINYAVTNASGCTTTVNTTLTINALPTVGAISGTSAVCVGKTVTYTNATTGGVWASLNASVASVDANGVVTGITAGTTNISYTVTNSNGCVTTVTKSITVNALPVVTISASGSTTLCLGGSVTLTASAGSSYAWSNGATTIAITVNTAGDYNVVVTNANGCSAASANTTVIVNSPSSSTTVIKVPFGGSYLFNGVTYNATGIYTAHLVNAVGCDSIATLN</sequence>
<keyword evidence="1" id="KW-0732">Signal</keyword>
<organism evidence="5 6">
    <name type="scientific">Parasediminibacterium paludis</name>
    <dbReference type="NCBI Taxonomy" id="908966"/>
    <lineage>
        <taxon>Bacteria</taxon>
        <taxon>Pseudomonadati</taxon>
        <taxon>Bacteroidota</taxon>
        <taxon>Chitinophagia</taxon>
        <taxon>Chitinophagales</taxon>
        <taxon>Chitinophagaceae</taxon>
        <taxon>Parasediminibacterium</taxon>
    </lineage>
</organism>
<dbReference type="Gene3D" id="2.60.40.10">
    <property type="entry name" value="Immunoglobulins"/>
    <property type="match status" value="1"/>
</dbReference>
<reference evidence="6" key="1">
    <citation type="journal article" date="2019" name="Int. J. Syst. Evol. Microbiol.">
        <title>The Global Catalogue of Microorganisms (GCM) 10K type strain sequencing project: providing services to taxonomists for standard genome sequencing and annotation.</title>
        <authorList>
            <consortium name="The Broad Institute Genomics Platform"/>
            <consortium name="The Broad Institute Genome Sequencing Center for Infectious Disease"/>
            <person name="Wu L."/>
            <person name="Ma J."/>
        </authorList>
    </citation>
    <scope>NUCLEOTIDE SEQUENCE [LARGE SCALE GENOMIC DNA]</scope>
    <source>
        <strain evidence="6">CECT 8010</strain>
    </source>
</reference>
<evidence type="ECO:0000256" key="1">
    <source>
        <dbReference type="ARBA" id="ARBA00022729"/>
    </source>
</evidence>
<keyword evidence="2" id="KW-1015">Disulfide bond</keyword>
<dbReference type="RefSeq" id="WP_379014094.1">
    <property type="nucleotide sequence ID" value="NZ_JBHSDC010000021.1"/>
</dbReference>
<dbReference type="Pfam" id="PF13385">
    <property type="entry name" value="Laminin_G_3"/>
    <property type="match status" value="1"/>
</dbReference>
<dbReference type="CDD" id="cd00110">
    <property type="entry name" value="LamG"/>
    <property type="match status" value="1"/>
</dbReference>
<evidence type="ECO:0000259" key="4">
    <source>
        <dbReference type="SMART" id="SM00560"/>
    </source>
</evidence>
<evidence type="ECO:0000256" key="2">
    <source>
        <dbReference type="ARBA" id="ARBA00023157"/>
    </source>
</evidence>
<name>A0ABV8PYT9_9BACT</name>
<gene>
    <name evidence="5" type="ORF">ACFOW1_10375</name>
</gene>
<feature type="domain" description="LamG-like jellyroll fold" evidence="4">
    <location>
        <begin position="356"/>
        <end position="493"/>
    </location>
</feature>
<dbReference type="Gene3D" id="2.60.40.1080">
    <property type="match status" value="2"/>
</dbReference>